<dbReference type="SUPFAM" id="SSF64153">
    <property type="entry name" value="YjeF N-terminal domain-like"/>
    <property type="match status" value="1"/>
</dbReference>
<dbReference type="GO" id="GO:0000932">
    <property type="term" value="C:P-body"/>
    <property type="evidence" value="ECO:0007669"/>
    <property type="project" value="TreeGrafter"/>
</dbReference>
<dbReference type="InterPro" id="IPR019050">
    <property type="entry name" value="FDF_dom"/>
</dbReference>
<accession>K0KRP6</accession>
<dbReference type="InterPro" id="IPR036652">
    <property type="entry name" value="YjeF_N_dom_sf"/>
</dbReference>
<feature type="region of interest" description="Disordered" evidence="1">
    <location>
        <begin position="88"/>
        <end position="123"/>
    </location>
</feature>
<dbReference type="PROSITE" id="PS51385">
    <property type="entry name" value="YJEF_N"/>
    <property type="match status" value="1"/>
</dbReference>
<evidence type="ECO:0000256" key="1">
    <source>
        <dbReference type="SAM" id="MobiDB-lite"/>
    </source>
</evidence>
<dbReference type="Pfam" id="PF03853">
    <property type="entry name" value="YjeF_N"/>
    <property type="match status" value="1"/>
</dbReference>
<feature type="domain" description="YjeF N-terminal" evidence="2">
    <location>
        <begin position="311"/>
        <end position="544"/>
    </location>
</feature>
<evidence type="ECO:0000313" key="4">
    <source>
        <dbReference type="Proteomes" id="UP000009328"/>
    </source>
</evidence>
<dbReference type="PANTHER" id="PTHR13612">
    <property type="entry name" value="ENHANCER OF MRNA-DECAPPING PROTEIN 3"/>
    <property type="match status" value="1"/>
</dbReference>
<dbReference type="GO" id="GO:0003729">
    <property type="term" value="F:mRNA binding"/>
    <property type="evidence" value="ECO:0007669"/>
    <property type="project" value="TreeGrafter"/>
</dbReference>
<dbReference type="GO" id="GO:0033962">
    <property type="term" value="P:P-body assembly"/>
    <property type="evidence" value="ECO:0007669"/>
    <property type="project" value="TreeGrafter"/>
</dbReference>
<dbReference type="EMBL" id="CAIF01000152">
    <property type="protein sequence ID" value="CCH44702.1"/>
    <property type="molecule type" value="Genomic_DNA"/>
</dbReference>
<proteinExistence type="predicted"/>
<sequence>MTKVEGFKVEIELKKDGTVKGVVARVSEKVLTLDNGEYKNLLVGRIIYRIQTDFSFLAEFQDGSRVAHYSLPGADIKDLKVIDIPKELQKKSRKKNNKEKINKSNGNTNYNNNNGFDSVNSTPVQQPALQDDAILFYRSSTPTTADTSYQSKPKKKLLKRRENVYSNNDQDITWDENIAEIKSNDFDFGGSTAGFDKHAALEEFVSRDNIDPSQRLAGHNKLKAPIKTKYNNDENVLGGIQTDNWNHSNDYEDVEVRKTRVEATSDKLNTLINKEINTKPIYTRSPSLEFRGNKLVNSQGETLPLASPIQLLEIERLASESFKITPEIIAENASRGITGLAIKILGGSSRISNKNHNLPPLVLILAGNNRSGARALAAGRQLTNHGVRVIAFTTTDYNSKDDLDENVAHQLELYQLSGGKCASSLSGLKNIISDIDSPIELIIDALQGYDTNLSDLWGEELEGVQHLIHWVKEQDIKTLSLDIPSGIDSGSGLIGDVDKIDSKWVVSLGLPVNGVLHAYSNGAAERGDWTHYLIDIGLPSSLFKKGSLRKFDRNWFSGEWSVSLEITDK</sequence>
<evidence type="ECO:0000313" key="3">
    <source>
        <dbReference type="EMBL" id="CCH44702.1"/>
    </source>
</evidence>
<comment type="caution">
    <text evidence="3">The sequence shown here is derived from an EMBL/GenBank/DDBJ whole genome shotgun (WGS) entry which is preliminary data.</text>
</comment>
<name>K0KRP6_WICCF</name>
<feature type="compositionally biased region" description="Low complexity" evidence="1">
    <location>
        <begin position="103"/>
        <end position="114"/>
    </location>
</feature>
<dbReference type="InterPro" id="IPR004443">
    <property type="entry name" value="YjeF_N_dom"/>
</dbReference>
<gene>
    <name evidence="3" type="ORF">BN7_4270</name>
</gene>
<reference evidence="3 4" key="1">
    <citation type="journal article" date="2012" name="Eukaryot. Cell">
        <title>Draft genome sequence of Wickerhamomyces ciferrii NRRL Y-1031 F-60-10.</title>
        <authorList>
            <person name="Schneider J."/>
            <person name="Andrea H."/>
            <person name="Blom J."/>
            <person name="Jaenicke S."/>
            <person name="Ruckert C."/>
            <person name="Schorsch C."/>
            <person name="Szczepanowski R."/>
            <person name="Farwick M."/>
            <person name="Goesmann A."/>
            <person name="Puhler A."/>
            <person name="Schaffer S."/>
            <person name="Tauch A."/>
            <person name="Kohler T."/>
            <person name="Brinkrolf K."/>
        </authorList>
    </citation>
    <scope>NUCLEOTIDE SEQUENCE [LARGE SCALE GENOMIC DNA]</scope>
    <source>
        <strain evidence="4">ATCC 14091 / BCRC 22168 / CBS 111 / JCM 3599 / NBRC 0793 / NRRL Y-1031 F-60-10</strain>
    </source>
</reference>
<keyword evidence="4" id="KW-1185">Reference proteome</keyword>
<dbReference type="AlphaFoldDB" id="K0KRP6"/>
<dbReference type="GO" id="GO:0031087">
    <property type="term" value="P:deadenylation-independent decapping of nuclear-transcribed mRNA"/>
    <property type="evidence" value="ECO:0007669"/>
    <property type="project" value="TreeGrafter"/>
</dbReference>
<dbReference type="eggNOG" id="KOG2585">
    <property type="taxonomic scope" value="Eukaryota"/>
</dbReference>
<dbReference type="PANTHER" id="PTHR13612:SF0">
    <property type="entry name" value="ENHANCER OF MRNA-DECAPPING PROTEIN 3"/>
    <property type="match status" value="1"/>
</dbReference>
<evidence type="ECO:0000259" key="2">
    <source>
        <dbReference type="PROSITE" id="PS51385"/>
    </source>
</evidence>
<organism evidence="3 4">
    <name type="scientific">Wickerhamomyces ciferrii (strain ATCC 14091 / BCRC 22168 / CBS 111 / JCM 3599 / NBRC 0793 / NRRL Y-1031 F-60-10)</name>
    <name type="common">Yeast</name>
    <name type="synonym">Pichia ciferrii</name>
    <dbReference type="NCBI Taxonomy" id="1206466"/>
    <lineage>
        <taxon>Eukaryota</taxon>
        <taxon>Fungi</taxon>
        <taxon>Dikarya</taxon>
        <taxon>Ascomycota</taxon>
        <taxon>Saccharomycotina</taxon>
        <taxon>Saccharomycetes</taxon>
        <taxon>Phaffomycetales</taxon>
        <taxon>Wickerhamomycetaceae</taxon>
        <taxon>Wickerhamomyces</taxon>
    </lineage>
</organism>
<dbReference type="FunCoup" id="K0KRP6">
    <property type="interactions" value="169"/>
</dbReference>
<dbReference type="Proteomes" id="UP000009328">
    <property type="component" value="Unassembled WGS sequence"/>
</dbReference>
<dbReference type="Gene3D" id="3.40.50.10260">
    <property type="entry name" value="YjeF N-terminal domain"/>
    <property type="match status" value="1"/>
</dbReference>
<dbReference type="InParanoid" id="K0KRP6"/>
<dbReference type="SMART" id="SM01199">
    <property type="entry name" value="FDF"/>
    <property type="match status" value="1"/>
</dbReference>
<dbReference type="STRING" id="1206466.K0KRP6"/>
<dbReference type="HOGENOM" id="CLU_037134_0_0_1"/>
<protein>
    <submittedName>
        <fullName evidence="3">Enhancer of mRNA-decapping protein 3</fullName>
    </submittedName>
</protein>